<dbReference type="EMBL" id="JAIQCV010000010">
    <property type="protein sequence ID" value="KAH1057415.1"/>
    <property type="molecule type" value="Genomic_DNA"/>
</dbReference>
<name>A0A9D3ZRQ2_9ROSI</name>
<keyword evidence="1" id="KW-0175">Coiled coil</keyword>
<feature type="compositionally biased region" description="Polar residues" evidence="2">
    <location>
        <begin position="288"/>
        <end position="299"/>
    </location>
</feature>
<reference evidence="4 5" key="1">
    <citation type="journal article" date="2021" name="Plant Biotechnol. J.">
        <title>Multi-omics assisted identification of the key and species-specific regulatory components of drought-tolerant mechanisms in Gossypium stocksii.</title>
        <authorList>
            <person name="Yu D."/>
            <person name="Ke L."/>
            <person name="Zhang D."/>
            <person name="Wu Y."/>
            <person name="Sun Y."/>
            <person name="Mei J."/>
            <person name="Sun J."/>
            <person name="Sun Y."/>
        </authorList>
    </citation>
    <scope>NUCLEOTIDE SEQUENCE [LARGE SCALE GENOMIC DNA]</scope>
    <source>
        <strain evidence="5">cv. E1</strain>
        <tissue evidence="4">Leaf</tissue>
    </source>
</reference>
<feature type="coiled-coil region" evidence="1">
    <location>
        <begin position="348"/>
        <end position="411"/>
    </location>
</feature>
<evidence type="ECO:0000313" key="5">
    <source>
        <dbReference type="Proteomes" id="UP000828251"/>
    </source>
</evidence>
<protein>
    <recommendedName>
        <fullName evidence="3">Transposase-associated domain-containing protein</fullName>
    </recommendedName>
</protein>
<evidence type="ECO:0000313" key="4">
    <source>
        <dbReference type="EMBL" id="KAH1057415.1"/>
    </source>
</evidence>
<organism evidence="4 5">
    <name type="scientific">Gossypium stocksii</name>
    <dbReference type="NCBI Taxonomy" id="47602"/>
    <lineage>
        <taxon>Eukaryota</taxon>
        <taxon>Viridiplantae</taxon>
        <taxon>Streptophyta</taxon>
        <taxon>Embryophyta</taxon>
        <taxon>Tracheophyta</taxon>
        <taxon>Spermatophyta</taxon>
        <taxon>Magnoliopsida</taxon>
        <taxon>eudicotyledons</taxon>
        <taxon>Gunneridae</taxon>
        <taxon>Pentapetalae</taxon>
        <taxon>rosids</taxon>
        <taxon>malvids</taxon>
        <taxon>Malvales</taxon>
        <taxon>Malvaceae</taxon>
        <taxon>Malvoideae</taxon>
        <taxon>Gossypium</taxon>
    </lineage>
</organism>
<dbReference type="AlphaFoldDB" id="A0A9D3ZRQ2"/>
<dbReference type="OrthoDB" id="1734008at2759"/>
<dbReference type="InterPro" id="IPR029480">
    <property type="entry name" value="Transpos_assoc"/>
</dbReference>
<keyword evidence="5" id="KW-1185">Reference proteome</keyword>
<dbReference type="Pfam" id="PF13963">
    <property type="entry name" value="Transpos_assoc"/>
    <property type="match status" value="1"/>
</dbReference>
<dbReference type="Proteomes" id="UP000828251">
    <property type="component" value="Unassembled WGS sequence"/>
</dbReference>
<dbReference type="PANTHER" id="PTHR33144">
    <property type="entry name" value="OS10G0409366 PROTEIN-RELATED"/>
    <property type="match status" value="1"/>
</dbReference>
<accession>A0A9D3ZRQ2</accession>
<dbReference type="PANTHER" id="PTHR33144:SF46">
    <property type="entry name" value="OS04G0610000 PROTEIN"/>
    <property type="match status" value="1"/>
</dbReference>
<comment type="caution">
    <text evidence="4">The sequence shown here is derived from an EMBL/GenBank/DDBJ whole genome shotgun (WGS) entry which is preliminary data.</text>
</comment>
<sequence length="413" mass="47777">MDRGWMSLSRVSNGYQNGVQTFLNFAFQNASQENMILCPCKKCGNINWHIREVVYEHLIVDGFIRGYKKWIFHGELTPHRTSSTISPAYSHNAYHQSVREDDMKDKMPRKRLRDLSIIQNSPNSKETNSEQQTAIGSLNVSYTADKPAEIQTKSDGRRKIQDVKFKDVLEARLLIGYLGIIARNVNLLSINYKSWRHMPDSNKNQALDNIKEKFVLKVSDNYIKKALGKKWTNHKSVLKKDYFKKNISFEEKLRNVPRGMLRDQWEDVVRFWNSKKEEDHGRVENTSRQKQKFQHTSGSKKFACVADDKEKLNDKRAEDEAIASSDSSVNLNDIDNRNITEVVGPERYGQAQAEVQRLRDQLAQLQASTVEQIAQLKAEAAAREAEASRKYDELQLQLQNMMKMFQQSQNLPS</sequence>
<feature type="region of interest" description="Disordered" evidence="2">
    <location>
        <begin position="279"/>
        <end position="300"/>
    </location>
</feature>
<evidence type="ECO:0000259" key="3">
    <source>
        <dbReference type="Pfam" id="PF13963"/>
    </source>
</evidence>
<evidence type="ECO:0000256" key="1">
    <source>
        <dbReference type="SAM" id="Coils"/>
    </source>
</evidence>
<proteinExistence type="predicted"/>
<evidence type="ECO:0000256" key="2">
    <source>
        <dbReference type="SAM" id="MobiDB-lite"/>
    </source>
</evidence>
<gene>
    <name evidence="4" type="ORF">J1N35_035480</name>
</gene>
<feature type="domain" description="Transposase-associated" evidence="3">
    <location>
        <begin position="3"/>
        <end position="75"/>
    </location>
</feature>